<comment type="caution">
    <text evidence="4">The sequence shown here is derived from an EMBL/GenBank/DDBJ whole genome shotgun (WGS) entry which is preliminary data.</text>
</comment>
<name>A0AAN7V9B5_9COLE</name>
<protein>
    <recommendedName>
        <fullName evidence="3">USP domain-containing protein</fullName>
    </recommendedName>
</protein>
<dbReference type="GO" id="GO:0016579">
    <property type="term" value="P:protein deubiquitination"/>
    <property type="evidence" value="ECO:0007669"/>
    <property type="project" value="InterPro"/>
</dbReference>
<dbReference type="GO" id="GO:0004843">
    <property type="term" value="F:cysteine-type deubiquitinase activity"/>
    <property type="evidence" value="ECO:0007669"/>
    <property type="project" value="InterPro"/>
</dbReference>
<evidence type="ECO:0000313" key="5">
    <source>
        <dbReference type="Proteomes" id="UP001329430"/>
    </source>
</evidence>
<dbReference type="InterPro" id="IPR038765">
    <property type="entry name" value="Papain-like_cys_pep_sf"/>
</dbReference>
<gene>
    <name evidence="4" type="ORF">RI129_011706</name>
</gene>
<dbReference type="Proteomes" id="UP001329430">
    <property type="component" value="Chromosome 9"/>
</dbReference>
<reference evidence="4 5" key="1">
    <citation type="journal article" date="2024" name="Insects">
        <title>An Improved Chromosome-Level Genome Assembly of the Firefly Pyrocoelia pectoralis.</title>
        <authorList>
            <person name="Fu X."/>
            <person name="Meyer-Rochow V.B."/>
            <person name="Ballantyne L."/>
            <person name="Zhu X."/>
        </authorList>
    </citation>
    <scope>NUCLEOTIDE SEQUENCE [LARGE SCALE GENOMIC DNA]</scope>
    <source>
        <strain evidence="4">XCY_ONT2</strain>
    </source>
</reference>
<dbReference type="InterPro" id="IPR050164">
    <property type="entry name" value="Peptidase_C19"/>
</dbReference>
<dbReference type="Gene3D" id="3.90.70.10">
    <property type="entry name" value="Cysteine proteinases"/>
    <property type="match status" value="1"/>
</dbReference>
<dbReference type="GO" id="GO:0005829">
    <property type="term" value="C:cytosol"/>
    <property type="evidence" value="ECO:0007669"/>
    <property type="project" value="TreeGrafter"/>
</dbReference>
<keyword evidence="5" id="KW-1185">Reference proteome</keyword>
<dbReference type="PANTHER" id="PTHR24006">
    <property type="entry name" value="UBIQUITIN CARBOXYL-TERMINAL HYDROLASE"/>
    <property type="match status" value="1"/>
</dbReference>
<organism evidence="4 5">
    <name type="scientific">Pyrocoelia pectoralis</name>
    <dbReference type="NCBI Taxonomy" id="417401"/>
    <lineage>
        <taxon>Eukaryota</taxon>
        <taxon>Metazoa</taxon>
        <taxon>Ecdysozoa</taxon>
        <taxon>Arthropoda</taxon>
        <taxon>Hexapoda</taxon>
        <taxon>Insecta</taxon>
        <taxon>Pterygota</taxon>
        <taxon>Neoptera</taxon>
        <taxon>Endopterygota</taxon>
        <taxon>Coleoptera</taxon>
        <taxon>Polyphaga</taxon>
        <taxon>Elateriformia</taxon>
        <taxon>Elateroidea</taxon>
        <taxon>Lampyridae</taxon>
        <taxon>Lampyrinae</taxon>
        <taxon>Pyrocoelia</taxon>
    </lineage>
</organism>
<feature type="domain" description="USP" evidence="3">
    <location>
        <begin position="78"/>
        <end position="294"/>
    </location>
</feature>
<dbReference type="SUPFAM" id="SSF54001">
    <property type="entry name" value="Cysteine proteinases"/>
    <property type="match status" value="1"/>
</dbReference>
<dbReference type="GO" id="GO:0005634">
    <property type="term" value="C:nucleus"/>
    <property type="evidence" value="ECO:0007669"/>
    <property type="project" value="TreeGrafter"/>
</dbReference>
<dbReference type="Pfam" id="PF00443">
    <property type="entry name" value="UCH"/>
    <property type="match status" value="1"/>
</dbReference>
<evidence type="ECO:0000256" key="1">
    <source>
        <dbReference type="ARBA" id="ARBA00009085"/>
    </source>
</evidence>
<dbReference type="InterPro" id="IPR028889">
    <property type="entry name" value="USP"/>
</dbReference>
<dbReference type="AlphaFoldDB" id="A0AAN7V9B5"/>
<evidence type="ECO:0000313" key="4">
    <source>
        <dbReference type="EMBL" id="KAK5639214.1"/>
    </source>
</evidence>
<dbReference type="EMBL" id="JAVRBK010000009">
    <property type="protein sequence ID" value="KAK5639214.1"/>
    <property type="molecule type" value="Genomic_DNA"/>
</dbReference>
<sequence>MYPTMCVSSDKDIPVMPMDDYLDLTDISYPHYSSKKDDPMMGSFSTSPKQVPQELSDLSQGKGNQKKLNYRITYVGLTGLVNINNTCYMNTVLQCLRHLVPIMDFCFDVNFMQKVYRPVPKMVVHFVELVRILWEYETRTYRPINFYSHFIQSFSVYGGGHHEDATEFFIHLFSLLNDDCTPIIQSDRQENNVQTSVAVPIPGQNESRSYFVELFYYKLNVAFGCLKCTTAMKSKTEYENILYLTAPNKPFDLVDSIDFYLHHEKFQCMNCQKSYCYQKTFVTYPKIMTIALKR</sequence>
<proteinExistence type="inferred from homology"/>
<accession>A0AAN7V9B5</accession>
<evidence type="ECO:0000256" key="2">
    <source>
        <dbReference type="SAM" id="MobiDB-lite"/>
    </source>
</evidence>
<feature type="region of interest" description="Disordered" evidence="2">
    <location>
        <begin position="41"/>
        <end position="62"/>
    </location>
</feature>
<dbReference type="InterPro" id="IPR001394">
    <property type="entry name" value="Peptidase_C19_UCH"/>
</dbReference>
<comment type="similarity">
    <text evidence="1">Belongs to the peptidase C19 family.</text>
</comment>
<dbReference type="PROSITE" id="PS50235">
    <property type="entry name" value="USP_3"/>
    <property type="match status" value="1"/>
</dbReference>
<evidence type="ECO:0000259" key="3">
    <source>
        <dbReference type="PROSITE" id="PS50235"/>
    </source>
</evidence>